<evidence type="ECO:0000313" key="4">
    <source>
        <dbReference type="Proteomes" id="UP000430368"/>
    </source>
</evidence>
<dbReference type="InterPro" id="IPR001296">
    <property type="entry name" value="Glyco_trans_1"/>
</dbReference>
<organism evidence="3 4">
    <name type="scientific">Serratia rhizosphaerae</name>
    <dbReference type="NCBI Taxonomy" id="2597702"/>
    <lineage>
        <taxon>Bacteria</taxon>
        <taxon>Pseudomonadati</taxon>
        <taxon>Pseudomonadota</taxon>
        <taxon>Gammaproteobacteria</taxon>
        <taxon>Enterobacterales</taxon>
        <taxon>Yersiniaceae</taxon>
        <taxon>Serratia</taxon>
    </lineage>
</organism>
<dbReference type="Proteomes" id="UP000430368">
    <property type="component" value="Chromosome"/>
</dbReference>
<evidence type="ECO:0000259" key="2">
    <source>
        <dbReference type="Pfam" id="PF13439"/>
    </source>
</evidence>
<keyword evidence="4" id="KW-1185">Reference proteome</keyword>
<dbReference type="Pfam" id="PF00534">
    <property type="entry name" value="Glycos_transf_1"/>
    <property type="match status" value="1"/>
</dbReference>
<proteinExistence type="predicted"/>
<evidence type="ECO:0000313" key="3">
    <source>
        <dbReference type="EMBL" id="QHA87049.1"/>
    </source>
</evidence>
<evidence type="ECO:0000259" key="1">
    <source>
        <dbReference type="Pfam" id="PF00534"/>
    </source>
</evidence>
<dbReference type="RefSeq" id="WP_160029053.1">
    <property type="nucleotide sequence ID" value="NZ_CP041764.1"/>
</dbReference>
<dbReference type="PANTHER" id="PTHR45947:SF14">
    <property type="entry name" value="SLL1723 PROTEIN"/>
    <property type="match status" value="1"/>
</dbReference>
<name>A0ABX6GLC9_9GAMM</name>
<dbReference type="Pfam" id="PF13439">
    <property type="entry name" value="Glyco_transf_4"/>
    <property type="match status" value="1"/>
</dbReference>
<feature type="domain" description="Glycosyltransferase subfamily 4-like N-terminal" evidence="2">
    <location>
        <begin position="81"/>
        <end position="207"/>
    </location>
</feature>
<protein>
    <submittedName>
        <fullName evidence="3">Glycosyltransferase family 4 protein</fullName>
    </submittedName>
</protein>
<sequence>MQRTSRTGYVLKTYPKLSETFISTEILAREAAGEALEIFSLRTPDETLIHGAVRRVKAPVCYPIRPQTADALWALLRQAQPLLPALTSLLPVLFSQPMEVAAQACAIACQVRAHKIDHLHAHFATVSADTAALAARLAEVPFSVTAHAKDLFHHSVSHTHLRQLFSQAHHVVAISDYNARWLETRLGAADPHGGFRIRRIYNGLDLKTFTFQPPCALPDASPRFIAVGRLVAKKGFATLIDAAGLLRDRGVSFQVDIIGSGVEQARLQAQIMRLGLAQQVALRGALPQELVIPLLRQATAFTAPCVVAEDGNADGLPTVLLEAMALGLPCIATDVTGIPEAIRHEDTGLLVRQHDAEALAEAMLRLARDRALSCRLADAGRSLIERNFDAAVQAQLLAQAQAEPSPAGGAHR</sequence>
<dbReference type="Gene3D" id="3.40.50.2000">
    <property type="entry name" value="Glycogen Phosphorylase B"/>
    <property type="match status" value="2"/>
</dbReference>
<gene>
    <name evidence="3" type="ORF">FO014_08860</name>
</gene>
<feature type="domain" description="Glycosyl transferase family 1" evidence="1">
    <location>
        <begin position="217"/>
        <end position="381"/>
    </location>
</feature>
<dbReference type="CDD" id="cd03801">
    <property type="entry name" value="GT4_PimA-like"/>
    <property type="match status" value="1"/>
</dbReference>
<dbReference type="InterPro" id="IPR050194">
    <property type="entry name" value="Glycosyltransferase_grp1"/>
</dbReference>
<dbReference type="SUPFAM" id="SSF53756">
    <property type="entry name" value="UDP-Glycosyltransferase/glycogen phosphorylase"/>
    <property type="match status" value="1"/>
</dbReference>
<dbReference type="EMBL" id="CP041764">
    <property type="protein sequence ID" value="QHA87049.1"/>
    <property type="molecule type" value="Genomic_DNA"/>
</dbReference>
<dbReference type="PANTHER" id="PTHR45947">
    <property type="entry name" value="SULFOQUINOVOSYL TRANSFERASE SQD2"/>
    <property type="match status" value="1"/>
</dbReference>
<reference evidence="3 4" key="1">
    <citation type="submission" date="2019-07" db="EMBL/GenBank/DDBJ databases">
        <title>Serratia dokdonensis sp. nov., an elicitor of systemic resistance in Nicotiana Tabacum.</title>
        <authorList>
            <person name="Son J.-S."/>
            <person name="Hwang Y.-J."/>
            <person name="Lee S.-Y."/>
            <person name="Ghim S.-Y."/>
        </authorList>
    </citation>
    <scope>NUCLEOTIDE SEQUENCE [LARGE SCALE GENOMIC DNA]</scope>
    <source>
        <strain evidence="3 4">KUDC3025</strain>
    </source>
</reference>
<dbReference type="InterPro" id="IPR028098">
    <property type="entry name" value="Glyco_trans_4-like_N"/>
</dbReference>
<accession>A0ABX6GLC9</accession>